<protein>
    <submittedName>
        <fullName evidence="1">Uncharacterized protein</fullName>
    </submittedName>
</protein>
<proteinExistence type="predicted"/>
<gene>
    <name evidence="1" type="ORF">IMCC3317_22200</name>
</gene>
<dbReference type="RefSeq" id="WP_160129523.1">
    <property type="nucleotide sequence ID" value="NZ_CP019288.1"/>
</dbReference>
<reference evidence="1 2" key="1">
    <citation type="journal article" date="2013" name="Int. J. Syst. Evol. Microbiol.">
        <title>Kordia antarctica sp. nov., isolated from Antarctic seawater.</title>
        <authorList>
            <person name="Baek K."/>
            <person name="Choi A."/>
            <person name="Kang I."/>
            <person name="Lee K."/>
            <person name="Cho J.C."/>
        </authorList>
    </citation>
    <scope>NUCLEOTIDE SEQUENCE [LARGE SCALE GENOMIC DNA]</scope>
    <source>
        <strain evidence="1 2">IMCC3317</strain>
    </source>
</reference>
<dbReference type="KEGG" id="kan:IMCC3317_22200"/>
<sequence length="109" mass="12457">MKHKTISFREQANKVIERRTSNSTGKISDACMQVTMPKSADLDYINPLRVKMTLKGLSEMSDIDKMGVVVGKVRTHSKSLNNRRKMVRIIRSGNTVSERIIFANNVYRK</sequence>
<dbReference type="Proteomes" id="UP000464657">
    <property type="component" value="Chromosome"/>
</dbReference>
<keyword evidence="2" id="KW-1185">Reference proteome</keyword>
<name>A0A7L4ZJZ2_9FLAO</name>
<organism evidence="1 2">
    <name type="scientific">Kordia antarctica</name>
    <dbReference type="NCBI Taxonomy" id="1218801"/>
    <lineage>
        <taxon>Bacteria</taxon>
        <taxon>Pseudomonadati</taxon>
        <taxon>Bacteroidota</taxon>
        <taxon>Flavobacteriia</taxon>
        <taxon>Flavobacteriales</taxon>
        <taxon>Flavobacteriaceae</taxon>
        <taxon>Kordia</taxon>
    </lineage>
</organism>
<dbReference type="AlphaFoldDB" id="A0A7L4ZJZ2"/>
<dbReference type="EMBL" id="CP019288">
    <property type="protein sequence ID" value="QHI36850.1"/>
    <property type="molecule type" value="Genomic_DNA"/>
</dbReference>
<evidence type="ECO:0000313" key="1">
    <source>
        <dbReference type="EMBL" id="QHI36850.1"/>
    </source>
</evidence>
<evidence type="ECO:0000313" key="2">
    <source>
        <dbReference type="Proteomes" id="UP000464657"/>
    </source>
</evidence>
<accession>A0A7L4ZJZ2</accession>